<protein>
    <submittedName>
        <fullName evidence="1">Uncharacterized protein</fullName>
    </submittedName>
</protein>
<dbReference type="RefSeq" id="WP_278468229.1">
    <property type="nucleotide sequence ID" value="NZ_JAGZMU010000005.1"/>
</dbReference>
<gene>
    <name evidence="1" type="ORF">KHZ90_08770</name>
</gene>
<dbReference type="Proteomes" id="UP000778864">
    <property type="component" value="Unassembled WGS sequence"/>
</dbReference>
<proteinExistence type="predicted"/>
<dbReference type="EMBL" id="JAGZMU010000005">
    <property type="protein sequence ID" value="MBS4893855.1"/>
    <property type="molecule type" value="Genomic_DNA"/>
</dbReference>
<evidence type="ECO:0000313" key="2">
    <source>
        <dbReference type="Proteomes" id="UP000778864"/>
    </source>
</evidence>
<reference evidence="1" key="1">
    <citation type="submission" date="2021-02" db="EMBL/GenBank/DDBJ databases">
        <title>Infant gut strain persistence is associated with maternal origin, phylogeny, and functional potential including surface adhesion and iron acquisition.</title>
        <authorList>
            <person name="Lou Y.C."/>
        </authorList>
    </citation>
    <scope>NUCLEOTIDE SEQUENCE</scope>
    <source>
        <strain evidence="1">L3_108_031G1_dasL3_108_031G1_concoct_20</strain>
    </source>
</reference>
<organism evidence="1 2">
    <name type="scientific">Veillonella parvula</name>
    <name type="common">Staphylococcus parvulus</name>
    <dbReference type="NCBI Taxonomy" id="29466"/>
    <lineage>
        <taxon>Bacteria</taxon>
        <taxon>Bacillati</taxon>
        <taxon>Bacillota</taxon>
        <taxon>Negativicutes</taxon>
        <taxon>Veillonellales</taxon>
        <taxon>Veillonellaceae</taxon>
        <taxon>Veillonella</taxon>
    </lineage>
</organism>
<comment type="caution">
    <text evidence="1">The sequence shown here is derived from an EMBL/GenBank/DDBJ whole genome shotgun (WGS) entry which is preliminary data.</text>
</comment>
<name>A0A942WX71_VEIPA</name>
<sequence>MIRLDKIGANSHIVSVKLSKDMKQGNVVTLGQKVDGEREIYNAAAPTTAATDKIVVLTTPFHPYSPLENEKDFVLKAGVPQRAHYLTSGDIITVTEDLIEGSPVKNQFVSAQDGKEKLKFSATSPTADTIFVIDDIEPSVSSFYGEKGIVLRVL</sequence>
<evidence type="ECO:0000313" key="1">
    <source>
        <dbReference type="EMBL" id="MBS4893855.1"/>
    </source>
</evidence>
<dbReference type="AlphaFoldDB" id="A0A942WX71"/>
<accession>A0A942WX71</accession>